<feature type="transmembrane region" description="Helical" evidence="1">
    <location>
        <begin position="380"/>
        <end position="399"/>
    </location>
</feature>
<feature type="transmembrane region" description="Helical" evidence="1">
    <location>
        <begin position="211"/>
        <end position="229"/>
    </location>
</feature>
<feature type="transmembrane region" description="Helical" evidence="1">
    <location>
        <begin position="430"/>
        <end position="449"/>
    </location>
</feature>
<dbReference type="EMBL" id="QGMK01000060">
    <property type="protein sequence ID" value="TVY84719.1"/>
    <property type="molecule type" value="Genomic_DNA"/>
</dbReference>
<gene>
    <name evidence="3" type="ORF">LSUE1_G003028</name>
</gene>
<dbReference type="PANTHER" id="PTHR23028">
    <property type="entry name" value="ACETYLTRANSFERASE"/>
    <property type="match status" value="1"/>
</dbReference>
<name>A0A8T9CFU7_9HELO</name>
<dbReference type="AlphaFoldDB" id="A0A8T9CFU7"/>
<reference evidence="3 4" key="1">
    <citation type="submission" date="2018-05" db="EMBL/GenBank/DDBJ databases">
        <title>Genome sequencing and assembly of the regulated plant pathogen Lachnellula willkommii and related sister species for the development of diagnostic species identification markers.</title>
        <authorList>
            <person name="Giroux E."/>
            <person name="Bilodeau G."/>
        </authorList>
    </citation>
    <scope>NUCLEOTIDE SEQUENCE [LARGE SCALE GENOMIC DNA]</scope>
    <source>
        <strain evidence="3 4">CBS 268.59</strain>
    </source>
</reference>
<dbReference type="PANTHER" id="PTHR23028:SF134">
    <property type="entry name" value="PUTATIVE (AFU_ORTHOLOGUE AFUA_4G08520)-RELATED"/>
    <property type="match status" value="1"/>
</dbReference>
<feature type="domain" description="Acyltransferase 3" evidence="2">
    <location>
        <begin position="115"/>
        <end position="524"/>
    </location>
</feature>
<feature type="transmembrane region" description="Helical" evidence="1">
    <location>
        <begin position="461"/>
        <end position="480"/>
    </location>
</feature>
<feature type="transmembrane region" description="Helical" evidence="1">
    <location>
        <begin position="293"/>
        <end position="313"/>
    </location>
</feature>
<evidence type="ECO:0000256" key="1">
    <source>
        <dbReference type="SAM" id="Phobius"/>
    </source>
</evidence>
<dbReference type="Proteomes" id="UP000469558">
    <property type="component" value="Unassembled WGS sequence"/>
</dbReference>
<feature type="transmembrane region" description="Helical" evidence="1">
    <location>
        <begin position="500"/>
        <end position="521"/>
    </location>
</feature>
<dbReference type="Pfam" id="PF01757">
    <property type="entry name" value="Acyl_transf_3"/>
    <property type="match status" value="1"/>
</dbReference>
<comment type="caution">
    <text evidence="3">The sequence shown here is derived from an EMBL/GenBank/DDBJ whole genome shotgun (WGS) entry which is preliminary data.</text>
</comment>
<dbReference type="OrthoDB" id="5819582at2759"/>
<dbReference type="GO" id="GO:0016747">
    <property type="term" value="F:acyltransferase activity, transferring groups other than amino-acyl groups"/>
    <property type="evidence" value="ECO:0007669"/>
    <property type="project" value="InterPro"/>
</dbReference>
<keyword evidence="1" id="KW-1133">Transmembrane helix</keyword>
<sequence>MDILQSGWNKYGRGVFRRESSIEYSILVTPASAEYSMSAGPLSPLHDGSHDDLQLEAEQRLLEEPTTFWKRESPHASTLRLPIQQWIVNLAIALLPSFLITPKDKPPRKIYKTSYLDGLRGVAALFVVFHHYAITFTAISQEGYHDETSPETHEWLLLLPFVRVIHSGKFMVSIFFVISGYVLSYRGLKLAREGKGVELLESLGSSVFRRWLRLHLPVIASTFLAFLLARGDAFTGLNEGWSHEVIQKREPLPVHMDSFGEQFWDWYYNTVALCDPMRYGAAFSSTYNINNLWTIPVEWMGSMVVFVTVLGIANMRTWVKVAILVGLVSWCENTTRWEPATFLCGALLAELSLVRSAYLELSTLPVSDEKTFRVNRSPGLLHIAPKIGWALVFLFGIYLGSHPQNFAEHTPGYRALIAMIPSQWTLNYEWFYPPVGAMILVLALENAPFLQRIFTTSIAQYLGHISFSLYMLHGPILFSLSQWLVPKCMDLTGGWANGQVGFGAGMLLAALVFVPVTVWASDVFSRLVDEKCVRLAKVVGEKCRKPRTV</sequence>
<evidence type="ECO:0000313" key="4">
    <source>
        <dbReference type="Proteomes" id="UP000469558"/>
    </source>
</evidence>
<keyword evidence="1" id="KW-0472">Membrane</keyword>
<dbReference type="InterPro" id="IPR050879">
    <property type="entry name" value="Acyltransferase_3"/>
</dbReference>
<organism evidence="3 4">
    <name type="scientific">Lachnellula suecica</name>
    <dbReference type="NCBI Taxonomy" id="602035"/>
    <lineage>
        <taxon>Eukaryota</taxon>
        <taxon>Fungi</taxon>
        <taxon>Dikarya</taxon>
        <taxon>Ascomycota</taxon>
        <taxon>Pezizomycotina</taxon>
        <taxon>Leotiomycetes</taxon>
        <taxon>Helotiales</taxon>
        <taxon>Lachnaceae</taxon>
        <taxon>Lachnellula</taxon>
    </lineage>
</organism>
<evidence type="ECO:0000259" key="2">
    <source>
        <dbReference type="Pfam" id="PF01757"/>
    </source>
</evidence>
<protein>
    <recommendedName>
        <fullName evidence="2">Acyltransferase 3 domain-containing protein</fullName>
    </recommendedName>
</protein>
<feature type="transmembrane region" description="Helical" evidence="1">
    <location>
        <begin position="161"/>
        <end position="183"/>
    </location>
</feature>
<accession>A0A8T9CFU7</accession>
<evidence type="ECO:0000313" key="3">
    <source>
        <dbReference type="EMBL" id="TVY84719.1"/>
    </source>
</evidence>
<keyword evidence="1" id="KW-0812">Transmembrane</keyword>
<feature type="transmembrane region" description="Helical" evidence="1">
    <location>
        <begin position="122"/>
        <end position="141"/>
    </location>
</feature>
<keyword evidence="4" id="KW-1185">Reference proteome</keyword>
<proteinExistence type="predicted"/>
<dbReference type="InterPro" id="IPR002656">
    <property type="entry name" value="Acyl_transf_3_dom"/>
</dbReference>